<feature type="region of interest" description="Disordered" evidence="3">
    <location>
        <begin position="201"/>
        <end position="220"/>
    </location>
</feature>
<dbReference type="EMBL" id="SMLK01000002">
    <property type="protein sequence ID" value="TFZ03836.1"/>
    <property type="molecule type" value="Genomic_DNA"/>
</dbReference>
<dbReference type="Pfam" id="PF00583">
    <property type="entry name" value="Acetyltransf_1"/>
    <property type="match status" value="1"/>
</dbReference>
<dbReference type="Proteomes" id="UP000297839">
    <property type="component" value="Unassembled WGS sequence"/>
</dbReference>
<dbReference type="Gene3D" id="3.40.630.30">
    <property type="match status" value="1"/>
</dbReference>
<comment type="caution">
    <text evidence="5">The sequence shown here is derived from an EMBL/GenBank/DDBJ whole genome shotgun (WGS) entry which is preliminary data.</text>
</comment>
<keyword evidence="1 5" id="KW-0808">Transferase</keyword>
<dbReference type="PROSITE" id="PS51186">
    <property type="entry name" value="GNAT"/>
    <property type="match status" value="1"/>
</dbReference>
<dbReference type="GO" id="GO:0016747">
    <property type="term" value="F:acyltransferase activity, transferring groups other than amino-acyl groups"/>
    <property type="evidence" value="ECO:0007669"/>
    <property type="project" value="InterPro"/>
</dbReference>
<feature type="compositionally biased region" description="Polar residues" evidence="3">
    <location>
        <begin position="204"/>
        <end position="213"/>
    </location>
</feature>
<name>A0A4Z0BWY0_9BURK</name>
<dbReference type="SUPFAM" id="SSF55729">
    <property type="entry name" value="Acyl-CoA N-acyltransferases (Nat)"/>
    <property type="match status" value="1"/>
</dbReference>
<dbReference type="InterPro" id="IPR000182">
    <property type="entry name" value="GNAT_dom"/>
</dbReference>
<keyword evidence="6" id="KW-1185">Reference proteome</keyword>
<dbReference type="InterPro" id="IPR050832">
    <property type="entry name" value="Bact_Acetyltransf"/>
</dbReference>
<proteinExistence type="predicted"/>
<accession>A0A4Z0BWY0</accession>
<dbReference type="InterPro" id="IPR016181">
    <property type="entry name" value="Acyl_CoA_acyltransferase"/>
</dbReference>
<gene>
    <name evidence="5" type="ORF">EZ216_09295</name>
</gene>
<evidence type="ECO:0000313" key="6">
    <source>
        <dbReference type="Proteomes" id="UP000297839"/>
    </source>
</evidence>
<sequence>MKPADRYEQVARLHARGIDQGFLSTLGTRFLSLLYEAIDGSSQSVLLTHEEDGRIVGFVSGSLGLGTVYRSLLRRPLRLAASLAPVLLSPRRLWRVIEILLHSRKSGRIDQRDLPTAELLSIVVEPQWRGCGIAESLYGRLKSHFRRTGQLSFQIVVGEALGPAHRFYRRMGAEPAGGLTVHGHARSIVYVQRVAAADGAAVGSPQSKDNPGCTSGRVGQ</sequence>
<evidence type="ECO:0000256" key="2">
    <source>
        <dbReference type="ARBA" id="ARBA00023315"/>
    </source>
</evidence>
<dbReference type="PANTHER" id="PTHR43877">
    <property type="entry name" value="AMINOALKYLPHOSPHONATE N-ACETYLTRANSFERASE-RELATED-RELATED"/>
    <property type="match status" value="1"/>
</dbReference>
<evidence type="ECO:0000256" key="3">
    <source>
        <dbReference type="SAM" id="MobiDB-lite"/>
    </source>
</evidence>
<organism evidence="5 6">
    <name type="scientific">Ramlibacter humi</name>
    <dbReference type="NCBI Taxonomy" id="2530451"/>
    <lineage>
        <taxon>Bacteria</taxon>
        <taxon>Pseudomonadati</taxon>
        <taxon>Pseudomonadota</taxon>
        <taxon>Betaproteobacteria</taxon>
        <taxon>Burkholderiales</taxon>
        <taxon>Comamonadaceae</taxon>
        <taxon>Ramlibacter</taxon>
    </lineage>
</organism>
<evidence type="ECO:0000313" key="5">
    <source>
        <dbReference type="EMBL" id="TFZ03836.1"/>
    </source>
</evidence>
<keyword evidence="2" id="KW-0012">Acyltransferase</keyword>
<dbReference type="OrthoDB" id="5197788at2"/>
<reference evidence="5 6" key="1">
    <citation type="submission" date="2019-03" db="EMBL/GenBank/DDBJ databases">
        <title>Ramlibacter sp. 18x22-1, whole genome shotgun sequence.</title>
        <authorList>
            <person name="Zhang X."/>
            <person name="Feng G."/>
            <person name="Zhu H."/>
        </authorList>
    </citation>
    <scope>NUCLEOTIDE SEQUENCE [LARGE SCALE GENOMIC DNA]</scope>
    <source>
        <strain evidence="5 6">18x22-1</strain>
    </source>
</reference>
<feature type="domain" description="N-acetyltransferase" evidence="4">
    <location>
        <begin position="1"/>
        <end position="195"/>
    </location>
</feature>
<evidence type="ECO:0000259" key="4">
    <source>
        <dbReference type="PROSITE" id="PS51186"/>
    </source>
</evidence>
<dbReference type="AlphaFoldDB" id="A0A4Z0BWY0"/>
<dbReference type="RefSeq" id="WP_135249461.1">
    <property type="nucleotide sequence ID" value="NZ_SMLK01000002.1"/>
</dbReference>
<evidence type="ECO:0000256" key="1">
    <source>
        <dbReference type="ARBA" id="ARBA00022679"/>
    </source>
</evidence>
<protein>
    <submittedName>
        <fullName evidence="5">GNAT family N-acetyltransferase</fullName>
    </submittedName>
</protein>